<comment type="function">
    <text evidence="1 8">Attaches a formyl group to the free amino group of methionyl-tRNA(fMet). The formyl group appears to play a dual role in the initiator identity of N-formylmethionyl-tRNA by promoting its recognition by IF2 and preventing the misappropriation of this tRNA by the elongation apparatus.</text>
</comment>
<dbReference type="InterPro" id="IPR041711">
    <property type="entry name" value="Met-tRNA-FMT_N"/>
</dbReference>
<feature type="binding site" evidence="8">
    <location>
        <begin position="117"/>
        <end position="120"/>
    </location>
    <ligand>
        <name>(6S)-5,6,7,8-tetrahydrofolate</name>
        <dbReference type="ChEBI" id="CHEBI:57453"/>
    </ligand>
</feature>
<evidence type="ECO:0000256" key="5">
    <source>
        <dbReference type="ARBA" id="ARBA00022679"/>
    </source>
</evidence>
<dbReference type="InterPro" id="IPR011034">
    <property type="entry name" value="Formyl_transferase-like_C_sf"/>
</dbReference>
<dbReference type="GO" id="GO:0004479">
    <property type="term" value="F:methionyl-tRNA formyltransferase activity"/>
    <property type="evidence" value="ECO:0007669"/>
    <property type="project" value="UniProtKB-UniRule"/>
</dbReference>
<dbReference type="HAMAP" id="MF_00182">
    <property type="entry name" value="Formyl_trans"/>
    <property type="match status" value="1"/>
</dbReference>
<dbReference type="AlphaFoldDB" id="A0A8J2Z1T5"/>
<feature type="domain" description="Formyl transferase N-terminal" evidence="9">
    <location>
        <begin position="9"/>
        <end position="184"/>
    </location>
</feature>
<sequence>MSNNPKSLRIVFAGTPDISAHVLSALLEENYNIVGVFTQPDRAKGRGKKLECSPVKTCALVHDIPVFQPLSFKKEPEAIKQLADLNADVMVVIAYGLLLPKVVLETPKQGCINIHVSLLPKWRGAAPIQRAIEAGDKITGITIMQMDEGLDTGDILHVLETPILADDTSLSLHNRLAELSVPAVCAVLKEMAEHTLTPLVQPEGATYAHKLTKEEGLINFNNPCHVIDCKVRAFSPWPSAYMMIDDEAVKFADIEIIHQMSNSAIGSIIGVDKEGLKIQAQDGIVNIGSLQFPGKKMLPVASILNGKDLSYLIGKVV</sequence>
<dbReference type="CDD" id="cd08646">
    <property type="entry name" value="FMT_core_Met-tRNA-FMT_N"/>
    <property type="match status" value="1"/>
</dbReference>
<dbReference type="PROSITE" id="PS00373">
    <property type="entry name" value="GART"/>
    <property type="match status" value="1"/>
</dbReference>
<dbReference type="SUPFAM" id="SSF50486">
    <property type="entry name" value="FMT C-terminal domain-like"/>
    <property type="match status" value="1"/>
</dbReference>
<dbReference type="RefSeq" id="WP_117001249.1">
    <property type="nucleotide sequence ID" value="NZ_BMJS01000001.1"/>
</dbReference>
<dbReference type="Gene3D" id="3.40.50.170">
    <property type="entry name" value="Formyl transferase, N-terminal domain"/>
    <property type="match status" value="1"/>
</dbReference>
<evidence type="ECO:0000259" key="10">
    <source>
        <dbReference type="Pfam" id="PF02911"/>
    </source>
</evidence>
<dbReference type="InterPro" id="IPR001555">
    <property type="entry name" value="GART_AS"/>
</dbReference>
<evidence type="ECO:0000313" key="11">
    <source>
        <dbReference type="EMBL" id="GGF87924.1"/>
    </source>
</evidence>
<dbReference type="Proteomes" id="UP000636949">
    <property type="component" value="Unassembled WGS sequence"/>
</dbReference>
<evidence type="ECO:0000256" key="6">
    <source>
        <dbReference type="ARBA" id="ARBA00022917"/>
    </source>
</evidence>
<dbReference type="Gene3D" id="3.10.25.10">
    <property type="entry name" value="Formyl transferase, C-terminal domain"/>
    <property type="match status" value="1"/>
</dbReference>
<evidence type="ECO:0000256" key="2">
    <source>
        <dbReference type="ARBA" id="ARBA00010699"/>
    </source>
</evidence>
<evidence type="ECO:0000256" key="7">
    <source>
        <dbReference type="ARBA" id="ARBA00048558"/>
    </source>
</evidence>
<reference evidence="11" key="2">
    <citation type="submission" date="2020-09" db="EMBL/GenBank/DDBJ databases">
        <authorList>
            <person name="Sun Q."/>
            <person name="Zhou Y."/>
        </authorList>
    </citation>
    <scope>NUCLEOTIDE SEQUENCE</scope>
    <source>
        <strain evidence="11">CGMCC 1.15758</strain>
    </source>
</reference>
<evidence type="ECO:0000256" key="8">
    <source>
        <dbReference type="HAMAP-Rule" id="MF_00182"/>
    </source>
</evidence>
<comment type="caution">
    <text evidence="11">The sequence shown here is derived from an EMBL/GenBank/DDBJ whole genome shotgun (WGS) entry which is preliminary data.</text>
</comment>
<dbReference type="InterPro" id="IPR005794">
    <property type="entry name" value="Fmt"/>
</dbReference>
<evidence type="ECO:0000256" key="4">
    <source>
        <dbReference type="ARBA" id="ARBA00016014"/>
    </source>
</evidence>
<dbReference type="Pfam" id="PF02911">
    <property type="entry name" value="Formyl_trans_C"/>
    <property type="match status" value="1"/>
</dbReference>
<evidence type="ECO:0000313" key="12">
    <source>
        <dbReference type="Proteomes" id="UP000636949"/>
    </source>
</evidence>
<keyword evidence="5 8" id="KW-0808">Transferase</keyword>
<dbReference type="InterPro" id="IPR037022">
    <property type="entry name" value="Formyl_trans_C_sf"/>
</dbReference>
<protein>
    <recommendedName>
        <fullName evidence="4 8">Methionyl-tRNA formyltransferase</fullName>
        <ecNumber evidence="3 8">2.1.2.9</ecNumber>
    </recommendedName>
</protein>
<accession>A0A8J2Z1T5</accession>
<proteinExistence type="inferred from homology"/>
<evidence type="ECO:0000259" key="9">
    <source>
        <dbReference type="Pfam" id="PF00551"/>
    </source>
</evidence>
<comment type="similarity">
    <text evidence="2 8">Belongs to the Fmt family.</text>
</comment>
<evidence type="ECO:0000256" key="1">
    <source>
        <dbReference type="ARBA" id="ARBA00002606"/>
    </source>
</evidence>
<comment type="catalytic activity">
    <reaction evidence="7 8">
        <text>L-methionyl-tRNA(fMet) + (6R)-10-formyltetrahydrofolate = N-formyl-L-methionyl-tRNA(fMet) + (6S)-5,6,7,8-tetrahydrofolate + H(+)</text>
        <dbReference type="Rhea" id="RHEA:24380"/>
        <dbReference type="Rhea" id="RHEA-COMP:9952"/>
        <dbReference type="Rhea" id="RHEA-COMP:9953"/>
        <dbReference type="ChEBI" id="CHEBI:15378"/>
        <dbReference type="ChEBI" id="CHEBI:57453"/>
        <dbReference type="ChEBI" id="CHEBI:78530"/>
        <dbReference type="ChEBI" id="CHEBI:78844"/>
        <dbReference type="ChEBI" id="CHEBI:195366"/>
        <dbReference type="EC" id="2.1.2.9"/>
    </reaction>
</comment>
<dbReference type="EC" id="2.1.2.9" evidence="3 8"/>
<keyword evidence="12" id="KW-1185">Reference proteome</keyword>
<organism evidence="11 12">
    <name type="scientific">Cysteiniphilum litorale</name>
    <dbReference type="NCBI Taxonomy" id="2056700"/>
    <lineage>
        <taxon>Bacteria</taxon>
        <taxon>Pseudomonadati</taxon>
        <taxon>Pseudomonadota</taxon>
        <taxon>Gammaproteobacteria</taxon>
        <taxon>Thiotrichales</taxon>
        <taxon>Fastidiosibacteraceae</taxon>
        <taxon>Cysteiniphilum</taxon>
    </lineage>
</organism>
<dbReference type="InterPro" id="IPR044135">
    <property type="entry name" value="Met-tRNA-FMT_C"/>
</dbReference>
<dbReference type="NCBIfam" id="TIGR00460">
    <property type="entry name" value="fmt"/>
    <property type="match status" value="1"/>
</dbReference>
<gene>
    <name evidence="8 11" type="primary">fmt</name>
    <name evidence="11" type="ORF">GCM10010995_01430</name>
</gene>
<keyword evidence="6 8" id="KW-0648">Protein biosynthesis</keyword>
<dbReference type="PANTHER" id="PTHR11138:SF5">
    <property type="entry name" value="METHIONYL-TRNA FORMYLTRANSFERASE, MITOCHONDRIAL"/>
    <property type="match status" value="1"/>
</dbReference>
<feature type="domain" description="Formyl transferase C-terminal" evidence="10">
    <location>
        <begin position="210"/>
        <end position="307"/>
    </location>
</feature>
<dbReference type="GO" id="GO:0005829">
    <property type="term" value="C:cytosol"/>
    <property type="evidence" value="ECO:0007669"/>
    <property type="project" value="TreeGrafter"/>
</dbReference>
<dbReference type="InterPro" id="IPR036477">
    <property type="entry name" value="Formyl_transf_N_sf"/>
</dbReference>
<dbReference type="SUPFAM" id="SSF53328">
    <property type="entry name" value="Formyltransferase"/>
    <property type="match status" value="1"/>
</dbReference>
<dbReference type="InterPro" id="IPR005793">
    <property type="entry name" value="Formyl_trans_C"/>
</dbReference>
<dbReference type="OrthoDB" id="9802815at2"/>
<dbReference type="EMBL" id="BMJS01000001">
    <property type="protein sequence ID" value="GGF87924.1"/>
    <property type="molecule type" value="Genomic_DNA"/>
</dbReference>
<name>A0A8J2Z1T5_9GAMM</name>
<reference evidence="11" key="1">
    <citation type="journal article" date="2014" name="Int. J. Syst. Evol. Microbiol.">
        <title>Complete genome sequence of Corynebacterium casei LMG S-19264T (=DSM 44701T), isolated from a smear-ripened cheese.</title>
        <authorList>
            <consortium name="US DOE Joint Genome Institute (JGI-PGF)"/>
            <person name="Walter F."/>
            <person name="Albersmeier A."/>
            <person name="Kalinowski J."/>
            <person name="Ruckert C."/>
        </authorList>
    </citation>
    <scope>NUCLEOTIDE SEQUENCE</scope>
    <source>
        <strain evidence="11">CGMCC 1.15758</strain>
    </source>
</reference>
<dbReference type="Pfam" id="PF00551">
    <property type="entry name" value="Formyl_trans_N"/>
    <property type="match status" value="1"/>
</dbReference>
<dbReference type="PANTHER" id="PTHR11138">
    <property type="entry name" value="METHIONYL-TRNA FORMYLTRANSFERASE"/>
    <property type="match status" value="1"/>
</dbReference>
<evidence type="ECO:0000256" key="3">
    <source>
        <dbReference type="ARBA" id="ARBA00012261"/>
    </source>
</evidence>
<dbReference type="CDD" id="cd08704">
    <property type="entry name" value="Met_tRNA_FMT_C"/>
    <property type="match status" value="1"/>
</dbReference>
<dbReference type="InterPro" id="IPR002376">
    <property type="entry name" value="Formyl_transf_N"/>
</dbReference>